<organism evidence="1 2">
    <name type="scientific">Fictibacillus norfolkensis</name>
    <dbReference type="NCBI Taxonomy" id="2762233"/>
    <lineage>
        <taxon>Bacteria</taxon>
        <taxon>Bacillati</taxon>
        <taxon>Bacillota</taxon>
        <taxon>Bacilli</taxon>
        <taxon>Bacillales</taxon>
        <taxon>Fictibacillaceae</taxon>
        <taxon>Fictibacillus</taxon>
    </lineage>
</organism>
<evidence type="ECO:0000313" key="1">
    <source>
        <dbReference type="EMBL" id="MBD7963245.1"/>
    </source>
</evidence>
<accession>A0ABR8SIF0</accession>
<gene>
    <name evidence="1" type="ORF">H9648_04185</name>
</gene>
<evidence type="ECO:0000313" key="2">
    <source>
        <dbReference type="Proteomes" id="UP000603641"/>
    </source>
</evidence>
<proteinExistence type="predicted"/>
<evidence type="ECO:0008006" key="3">
    <source>
        <dbReference type="Google" id="ProtNLM"/>
    </source>
</evidence>
<comment type="caution">
    <text evidence="1">The sequence shown here is derived from an EMBL/GenBank/DDBJ whole genome shotgun (WGS) entry which is preliminary data.</text>
</comment>
<name>A0ABR8SIF0_9BACL</name>
<sequence>MNQIQHTLAKALIDEAPALAEQILTLRFKKYPIKDKQLFDRQSSTDYIMKLVQLIGSSLVLSPSAREDGLKVWAIQTARYALEYGQSLDVAMQSTLFIRSEILRVIERLAEQEETSVKEVIFIIQEINQMLDLCFQVFTETYMESILEAM</sequence>
<dbReference type="RefSeq" id="WP_191752627.1">
    <property type="nucleotide sequence ID" value="NZ_JACSQM010000001.1"/>
</dbReference>
<dbReference type="Proteomes" id="UP000603641">
    <property type="component" value="Unassembled WGS sequence"/>
</dbReference>
<protein>
    <recommendedName>
        <fullName evidence="3">Phycobilisome protein</fullName>
    </recommendedName>
</protein>
<reference evidence="1 2" key="1">
    <citation type="submission" date="2020-08" db="EMBL/GenBank/DDBJ databases">
        <title>A Genomic Blueprint of the Chicken Gut Microbiome.</title>
        <authorList>
            <person name="Gilroy R."/>
            <person name="Ravi A."/>
            <person name="Getino M."/>
            <person name="Pursley I."/>
            <person name="Horton D.L."/>
            <person name="Alikhan N.-F."/>
            <person name="Baker D."/>
            <person name="Gharbi K."/>
            <person name="Hall N."/>
            <person name="Watson M."/>
            <person name="Adriaenssens E.M."/>
            <person name="Foster-Nyarko E."/>
            <person name="Jarju S."/>
            <person name="Secka A."/>
            <person name="Antonio M."/>
            <person name="Oren A."/>
            <person name="Chaudhuri R."/>
            <person name="La Ragione R.M."/>
            <person name="Hildebrand F."/>
            <person name="Pallen M.J."/>
        </authorList>
    </citation>
    <scope>NUCLEOTIDE SEQUENCE [LARGE SCALE GENOMIC DNA]</scope>
    <source>
        <strain evidence="1 2">Sa2CUA10</strain>
    </source>
</reference>
<dbReference type="EMBL" id="JACSQM010000001">
    <property type="protein sequence ID" value="MBD7963245.1"/>
    <property type="molecule type" value="Genomic_DNA"/>
</dbReference>
<keyword evidence="2" id="KW-1185">Reference proteome</keyword>